<reference evidence="7" key="1">
    <citation type="journal article" date="2020" name="Fungal Divers.">
        <title>Resolving the Mortierellaceae phylogeny through synthesis of multi-gene phylogenetics and phylogenomics.</title>
        <authorList>
            <person name="Vandepol N."/>
            <person name="Liber J."/>
            <person name="Desiro A."/>
            <person name="Na H."/>
            <person name="Kennedy M."/>
            <person name="Barry K."/>
            <person name="Grigoriev I.V."/>
            <person name="Miller A.N."/>
            <person name="O'Donnell K."/>
            <person name="Stajich J.E."/>
            <person name="Bonito G."/>
        </authorList>
    </citation>
    <scope>NUCLEOTIDE SEQUENCE</scope>
    <source>
        <strain evidence="7">KOD948</strain>
    </source>
</reference>
<keyword evidence="8" id="KW-1185">Reference proteome</keyword>
<dbReference type="EMBL" id="JAAAJA010000071">
    <property type="protein sequence ID" value="KAG0263593.1"/>
    <property type="molecule type" value="Genomic_DNA"/>
</dbReference>
<gene>
    <name evidence="7" type="ORF">BG011_008537</name>
</gene>
<feature type="region of interest" description="Disordered" evidence="5">
    <location>
        <begin position="44"/>
        <end position="71"/>
    </location>
</feature>
<accession>A0A9P6QCF4</accession>
<evidence type="ECO:0000256" key="5">
    <source>
        <dbReference type="SAM" id="MobiDB-lite"/>
    </source>
</evidence>
<dbReference type="GO" id="GO:0016020">
    <property type="term" value="C:membrane"/>
    <property type="evidence" value="ECO:0007669"/>
    <property type="project" value="UniProtKB-SubCell"/>
</dbReference>
<evidence type="ECO:0000256" key="2">
    <source>
        <dbReference type="ARBA" id="ARBA00022692"/>
    </source>
</evidence>
<evidence type="ECO:0000256" key="3">
    <source>
        <dbReference type="ARBA" id="ARBA00022989"/>
    </source>
</evidence>
<organism evidence="7 8">
    <name type="scientific">Mortierella polycephala</name>
    <dbReference type="NCBI Taxonomy" id="41804"/>
    <lineage>
        <taxon>Eukaryota</taxon>
        <taxon>Fungi</taxon>
        <taxon>Fungi incertae sedis</taxon>
        <taxon>Mucoromycota</taxon>
        <taxon>Mortierellomycotina</taxon>
        <taxon>Mortierellomycetes</taxon>
        <taxon>Mortierellales</taxon>
        <taxon>Mortierellaceae</taxon>
        <taxon>Mortierella</taxon>
    </lineage>
</organism>
<evidence type="ECO:0008006" key="9">
    <source>
        <dbReference type="Google" id="ProtNLM"/>
    </source>
</evidence>
<evidence type="ECO:0000256" key="6">
    <source>
        <dbReference type="SAM" id="Phobius"/>
    </source>
</evidence>
<evidence type="ECO:0000313" key="7">
    <source>
        <dbReference type="EMBL" id="KAG0263593.1"/>
    </source>
</evidence>
<dbReference type="PANTHER" id="PTHR15549">
    <property type="entry name" value="PAIRED IMMUNOGLOBULIN-LIKE TYPE 2 RECEPTOR"/>
    <property type="match status" value="1"/>
</dbReference>
<keyword evidence="2 6" id="KW-0812">Transmembrane</keyword>
<dbReference type="InterPro" id="IPR051694">
    <property type="entry name" value="Immunoregulatory_rcpt-like"/>
</dbReference>
<feature type="compositionally biased region" description="Low complexity" evidence="5">
    <location>
        <begin position="44"/>
        <end position="53"/>
    </location>
</feature>
<keyword evidence="3 6" id="KW-1133">Transmembrane helix</keyword>
<name>A0A9P6QCF4_9FUNG</name>
<dbReference type="OrthoDB" id="2396143at2759"/>
<dbReference type="Proteomes" id="UP000726737">
    <property type="component" value="Unassembled WGS sequence"/>
</dbReference>
<sequence length="195" mass="21178">MAGCLRCQSSSSASYSVKDLEGYKLVCTSFGETWKAIHIPGQTTTSTTALPTTTLPPVPSDGSSSGGTSTNTNHLSSGAIAGIVVSVVALVVALSVAGYVWRRRRENLQPRTDDEYKYSDSQRDSYMEVALPQYTGMIQPTLPPIAKVSNLRVMNPDSDDEDHGATLRSRQQEHSSFEVNRNSSPGWRRGSFDDD</sequence>
<evidence type="ECO:0000313" key="8">
    <source>
        <dbReference type="Proteomes" id="UP000726737"/>
    </source>
</evidence>
<protein>
    <recommendedName>
        <fullName evidence="9">Mid2 domain-containing protein</fullName>
    </recommendedName>
</protein>
<feature type="region of interest" description="Disordered" evidence="5">
    <location>
        <begin position="154"/>
        <end position="195"/>
    </location>
</feature>
<keyword evidence="4 6" id="KW-0472">Membrane</keyword>
<feature type="compositionally biased region" description="Low complexity" evidence="5">
    <location>
        <begin position="60"/>
        <end position="71"/>
    </location>
</feature>
<dbReference type="GO" id="GO:0071944">
    <property type="term" value="C:cell periphery"/>
    <property type="evidence" value="ECO:0007669"/>
    <property type="project" value="UniProtKB-ARBA"/>
</dbReference>
<dbReference type="AlphaFoldDB" id="A0A9P6QCF4"/>
<feature type="transmembrane region" description="Helical" evidence="6">
    <location>
        <begin position="79"/>
        <end position="101"/>
    </location>
</feature>
<evidence type="ECO:0000256" key="1">
    <source>
        <dbReference type="ARBA" id="ARBA00004167"/>
    </source>
</evidence>
<comment type="subcellular location">
    <subcellularLocation>
        <location evidence="1">Membrane</location>
        <topology evidence="1">Single-pass membrane protein</topology>
    </subcellularLocation>
</comment>
<proteinExistence type="predicted"/>
<evidence type="ECO:0000256" key="4">
    <source>
        <dbReference type="ARBA" id="ARBA00023136"/>
    </source>
</evidence>
<comment type="caution">
    <text evidence="7">The sequence shown here is derived from an EMBL/GenBank/DDBJ whole genome shotgun (WGS) entry which is preliminary data.</text>
</comment>